<evidence type="ECO:0000313" key="2">
    <source>
        <dbReference type="Proteomes" id="UP001501035"/>
    </source>
</evidence>
<accession>A0ABP6LL89</accession>
<protein>
    <submittedName>
        <fullName evidence="1">DUF6361 family protein</fullName>
    </submittedName>
</protein>
<comment type="caution">
    <text evidence="1">The sequence shown here is derived from an EMBL/GenBank/DDBJ whole genome shotgun (WGS) entry which is preliminary data.</text>
</comment>
<dbReference type="Proteomes" id="UP001501035">
    <property type="component" value="Unassembled WGS sequence"/>
</dbReference>
<evidence type="ECO:0000313" key="1">
    <source>
        <dbReference type="EMBL" id="GAA3043380.1"/>
    </source>
</evidence>
<sequence length="380" mass="42281">MSTLAWLDTSPEDERRMREIVKMFSDTGTLDDLGIGQARDGLADLLFPGTSTIQARARYFLLVPWAFQKAAIKHTGTAIVGKANDFERETIEALREATHNKGMIGSQAGKNLRTLPSAVYWSALQRFGILLDARTLVWSMPIDPPAGFPRTIEQGLELKQDEAEWLKERIIVSVPTSYLAYLLTDGADTDPNDVVAPWDHPALDIAPEPIRDAVEHARLFSLAIHGASLIYNLLIAEKYDEIVPDGDSRVEDFTNKISGWAVEVNDNRQALAAWDRAAFWATVLQGRGGRPVSPGTKLFIDYWVDTVLEKDAANLVDDTSVRQAISERERLNKGTQARLQNKRQIQNWQGSSGAARLAYRWPNVRTLLADIREGLADASS</sequence>
<gene>
    <name evidence="1" type="ORF">GCM10010528_23680</name>
</gene>
<dbReference type="RefSeq" id="WP_344716804.1">
    <property type="nucleotide sequence ID" value="NZ_BAAAVS010000049.1"/>
</dbReference>
<reference evidence="2" key="1">
    <citation type="journal article" date="2019" name="Int. J. Syst. Evol. Microbiol.">
        <title>The Global Catalogue of Microorganisms (GCM) 10K type strain sequencing project: providing services to taxonomists for standard genome sequencing and annotation.</title>
        <authorList>
            <consortium name="The Broad Institute Genomics Platform"/>
            <consortium name="The Broad Institute Genome Sequencing Center for Infectious Disease"/>
            <person name="Wu L."/>
            <person name="Ma J."/>
        </authorList>
    </citation>
    <scope>NUCLEOTIDE SEQUENCE [LARGE SCALE GENOMIC DNA]</scope>
    <source>
        <strain evidence="2">JCM 14234</strain>
    </source>
</reference>
<name>A0ABP6LL89_9ACTN</name>
<organism evidence="1 2">
    <name type="scientific">Gordonia defluvii</name>
    <dbReference type="NCBI Taxonomy" id="283718"/>
    <lineage>
        <taxon>Bacteria</taxon>
        <taxon>Bacillati</taxon>
        <taxon>Actinomycetota</taxon>
        <taxon>Actinomycetes</taxon>
        <taxon>Mycobacteriales</taxon>
        <taxon>Gordoniaceae</taxon>
        <taxon>Gordonia</taxon>
    </lineage>
</organism>
<dbReference type="Pfam" id="PF19888">
    <property type="entry name" value="DUF6361"/>
    <property type="match status" value="2"/>
</dbReference>
<keyword evidence="2" id="KW-1185">Reference proteome</keyword>
<dbReference type="InterPro" id="IPR045941">
    <property type="entry name" value="DUF6361"/>
</dbReference>
<dbReference type="EMBL" id="BAAAVS010000049">
    <property type="protein sequence ID" value="GAA3043380.1"/>
    <property type="molecule type" value="Genomic_DNA"/>
</dbReference>
<proteinExistence type="predicted"/>